<evidence type="ECO:0000313" key="2">
    <source>
        <dbReference type="EMBL" id="KAG9195186.1"/>
    </source>
</evidence>
<accession>A0AAD4NTG7</accession>
<feature type="region of interest" description="Disordered" evidence="1">
    <location>
        <begin position="1"/>
        <end position="24"/>
    </location>
</feature>
<feature type="compositionally biased region" description="Polar residues" evidence="1">
    <location>
        <begin position="1"/>
        <end position="10"/>
    </location>
</feature>
<name>A0AAD4NTG7_9PLEO</name>
<proteinExistence type="predicted"/>
<feature type="compositionally biased region" description="Low complexity" evidence="1">
    <location>
        <begin position="13"/>
        <end position="24"/>
    </location>
</feature>
<keyword evidence="3" id="KW-1185">Reference proteome</keyword>
<dbReference type="AlphaFoldDB" id="A0AAD4NTG7"/>
<sequence length="309" mass="35123">MSSPTFSNSIGGDETYSSTSDDSTADFPSIARRASWNAIDAATARRKANMQGDIAAQELRALKRCHELRIRICCKATAGLTEPEPLIIPEPWMVSQACTKRLVEHPFLFESYLEVEQSILNLIRMRKRFLQLHIRHSSQFLILSQFRQEMERLDSLEKQRKDLLASRLLVDLILEAFRHVTATLLVDMTERDEEQKTPAIDICHRLLVYSAYPDNGNELIIAAQDIEDMEREHLPWRYTDPDCLSEGSATSSMCKYSPVLARSSPLADEIQLSPEPTFSPSSIKDTPLKGPTRLRVRLQDCLTTRTPES</sequence>
<dbReference type="Proteomes" id="UP001199106">
    <property type="component" value="Unassembled WGS sequence"/>
</dbReference>
<gene>
    <name evidence="2" type="ORF">G6011_00306</name>
</gene>
<evidence type="ECO:0000256" key="1">
    <source>
        <dbReference type="SAM" id="MobiDB-lite"/>
    </source>
</evidence>
<dbReference type="EMBL" id="JAANER010000001">
    <property type="protein sequence ID" value="KAG9195186.1"/>
    <property type="molecule type" value="Genomic_DNA"/>
</dbReference>
<comment type="caution">
    <text evidence="2">The sequence shown here is derived from an EMBL/GenBank/DDBJ whole genome shotgun (WGS) entry which is preliminary data.</text>
</comment>
<evidence type="ECO:0000313" key="3">
    <source>
        <dbReference type="Proteomes" id="UP001199106"/>
    </source>
</evidence>
<organism evidence="2 3">
    <name type="scientific">Alternaria panax</name>
    <dbReference type="NCBI Taxonomy" id="48097"/>
    <lineage>
        <taxon>Eukaryota</taxon>
        <taxon>Fungi</taxon>
        <taxon>Dikarya</taxon>
        <taxon>Ascomycota</taxon>
        <taxon>Pezizomycotina</taxon>
        <taxon>Dothideomycetes</taxon>
        <taxon>Pleosporomycetidae</taxon>
        <taxon>Pleosporales</taxon>
        <taxon>Pleosporineae</taxon>
        <taxon>Pleosporaceae</taxon>
        <taxon>Alternaria</taxon>
        <taxon>Alternaria sect. Panax</taxon>
    </lineage>
</organism>
<reference evidence="2" key="1">
    <citation type="submission" date="2021-07" db="EMBL/GenBank/DDBJ databases">
        <title>Genome Resource of American Ginseng Black Spot Pathogen Alternaria panax.</title>
        <authorList>
            <person name="Qiu C."/>
            <person name="Wang W."/>
            <person name="Liu Z."/>
        </authorList>
    </citation>
    <scope>NUCLEOTIDE SEQUENCE</scope>
    <source>
        <strain evidence="2">BNCC115425</strain>
    </source>
</reference>
<protein>
    <submittedName>
        <fullName evidence="2">Uncharacterized protein</fullName>
    </submittedName>
</protein>